<dbReference type="PANTHER" id="PTHR48182:SF3">
    <property type="entry name" value="DUF676 DOMAIN-CONTAINING PROTEIN"/>
    <property type="match status" value="1"/>
</dbReference>
<name>A0A9W9HU23_9EURO</name>
<dbReference type="RefSeq" id="XP_056540737.1">
    <property type="nucleotide sequence ID" value="XM_056690972.1"/>
</dbReference>
<evidence type="ECO:0000313" key="1">
    <source>
        <dbReference type="EMBL" id="KAJ5157748.1"/>
    </source>
</evidence>
<sequence length="146" mass="16370">MQQNQYPGVFNSTIGVVFLRTPHRGSNSFTEESTLLTAIAASSDLYKNLETDVLETMTSKNGTLLDVADDFITLSVQGKVIRRDDIEEFIVDSKSASFDGHPKYGLEVDHFSLNKFDSPKNPNYVQVQSVIADYYERALESARKSH</sequence>
<dbReference type="OrthoDB" id="427518at2759"/>
<reference evidence="1" key="1">
    <citation type="submission" date="2022-11" db="EMBL/GenBank/DDBJ databases">
        <authorList>
            <person name="Petersen C."/>
        </authorList>
    </citation>
    <scope>NUCLEOTIDE SEQUENCE</scope>
    <source>
        <strain evidence="1">IBT 26290</strain>
    </source>
</reference>
<dbReference type="PANTHER" id="PTHR48182">
    <property type="entry name" value="PROTEIN SERAC1"/>
    <property type="match status" value="1"/>
</dbReference>
<evidence type="ECO:0000313" key="2">
    <source>
        <dbReference type="Proteomes" id="UP001149163"/>
    </source>
</evidence>
<gene>
    <name evidence="1" type="ORF">N7482_008848</name>
</gene>
<protein>
    <submittedName>
        <fullName evidence="1">Uncharacterized protein</fullName>
    </submittedName>
</protein>
<dbReference type="AlphaFoldDB" id="A0A9W9HU23"/>
<organism evidence="1 2">
    <name type="scientific">Penicillium canariense</name>
    <dbReference type="NCBI Taxonomy" id="189055"/>
    <lineage>
        <taxon>Eukaryota</taxon>
        <taxon>Fungi</taxon>
        <taxon>Dikarya</taxon>
        <taxon>Ascomycota</taxon>
        <taxon>Pezizomycotina</taxon>
        <taxon>Eurotiomycetes</taxon>
        <taxon>Eurotiomycetidae</taxon>
        <taxon>Eurotiales</taxon>
        <taxon>Aspergillaceae</taxon>
        <taxon>Penicillium</taxon>
    </lineage>
</organism>
<dbReference type="Proteomes" id="UP001149163">
    <property type="component" value="Unassembled WGS sequence"/>
</dbReference>
<comment type="caution">
    <text evidence="1">The sequence shown here is derived from an EMBL/GenBank/DDBJ whole genome shotgun (WGS) entry which is preliminary data.</text>
</comment>
<keyword evidence="2" id="KW-1185">Reference proteome</keyword>
<dbReference type="GeneID" id="81430148"/>
<dbReference type="EMBL" id="JAPQKN010000006">
    <property type="protein sequence ID" value="KAJ5157748.1"/>
    <property type="molecule type" value="Genomic_DNA"/>
</dbReference>
<proteinExistence type="predicted"/>
<dbReference type="InterPro" id="IPR052374">
    <property type="entry name" value="SERAC1"/>
</dbReference>
<accession>A0A9W9HU23</accession>
<reference evidence="1" key="2">
    <citation type="journal article" date="2023" name="IMA Fungus">
        <title>Comparative genomic study of the Penicillium genus elucidates a diverse pangenome and 15 lateral gene transfer events.</title>
        <authorList>
            <person name="Petersen C."/>
            <person name="Sorensen T."/>
            <person name="Nielsen M.R."/>
            <person name="Sondergaard T.E."/>
            <person name="Sorensen J.L."/>
            <person name="Fitzpatrick D.A."/>
            <person name="Frisvad J.C."/>
            <person name="Nielsen K.L."/>
        </authorList>
    </citation>
    <scope>NUCLEOTIDE SEQUENCE</scope>
    <source>
        <strain evidence="1">IBT 26290</strain>
    </source>
</reference>